<dbReference type="PANTHER" id="PTHR47843">
    <property type="entry name" value="BTB DOMAIN-CONTAINING PROTEIN-RELATED"/>
    <property type="match status" value="1"/>
</dbReference>
<reference evidence="3" key="2">
    <citation type="journal article" date="2022" name="Microb. Genom.">
        <title>A chromosome-scale genome assembly of the tomato pathogen Cladosporium fulvum reveals a compartmentalized genome architecture and the presence of a dispensable chromosome.</title>
        <authorList>
            <person name="Zaccaron A.Z."/>
            <person name="Chen L.H."/>
            <person name="Samaras A."/>
            <person name="Stergiopoulos I."/>
        </authorList>
    </citation>
    <scope>NUCLEOTIDE SEQUENCE</scope>
    <source>
        <strain evidence="3">Race5_Kim</strain>
    </source>
</reference>
<dbReference type="SUPFAM" id="SSF54695">
    <property type="entry name" value="POZ domain"/>
    <property type="match status" value="1"/>
</dbReference>
<evidence type="ECO:0000313" key="3">
    <source>
        <dbReference type="EMBL" id="UJO19151.1"/>
    </source>
</evidence>
<proteinExistence type="predicted"/>
<evidence type="ECO:0000259" key="2">
    <source>
        <dbReference type="PROSITE" id="PS50097"/>
    </source>
</evidence>
<name>A0A9Q8UQY3_PASFU</name>
<protein>
    <recommendedName>
        <fullName evidence="2">BTB domain-containing protein</fullName>
    </recommendedName>
</protein>
<dbReference type="KEGG" id="ffu:CLAFUR5_06795"/>
<reference evidence="3" key="1">
    <citation type="submission" date="2021-12" db="EMBL/GenBank/DDBJ databases">
        <authorList>
            <person name="Zaccaron A."/>
            <person name="Stergiopoulos I."/>
        </authorList>
    </citation>
    <scope>NUCLEOTIDE SEQUENCE</scope>
    <source>
        <strain evidence="3">Race5_Kim</strain>
    </source>
</reference>
<dbReference type="GeneID" id="71986673"/>
<dbReference type="Gene3D" id="3.30.710.10">
    <property type="entry name" value="Potassium Channel Kv1.1, Chain A"/>
    <property type="match status" value="1"/>
</dbReference>
<dbReference type="OMA" id="HKSLICT"/>
<gene>
    <name evidence="3" type="ORF">CLAFUR5_06795</name>
</gene>
<dbReference type="InterPro" id="IPR000210">
    <property type="entry name" value="BTB/POZ_dom"/>
</dbReference>
<evidence type="ECO:0000313" key="4">
    <source>
        <dbReference type="Proteomes" id="UP000756132"/>
    </source>
</evidence>
<dbReference type="CDD" id="cd18186">
    <property type="entry name" value="BTB_POZ_ZBTB_KLHL-like"/>
    <property type="match status" value="1"/>
</dbReference>
<keyword evidence="4" id="KW-1185">Reference proteome</keyword>
<dbReference type="InterPro" id="IPR011333">
    <property type="entry name" value="SKP1/BTB/POZ_sf"/>
</dbReference>
<accession>A0A9Q8UQY3</accession>
<dbReference type="EMBL" id="CP090168">
    <property type="protein sequence ID" value="UJO19151.1"/>
    <property type="molecule type" value="Genomic_DNA"/>
</dbReference>
<dbReference type="OrthoDB" id="3650764at2759"/>
<dbReference type="RefSeq" id="XP_047763517.1">
    <property type="nucleotide sequence ID" value="XM_047905943.1"/>
</dbReference>
<feature type="region of interest" description="Disordered" evidence="1">
    <location>
        <begin position="194"/>
        <end position="219"/>
    </location>
</feature>
<feature type="compositionally biased region" description="Basic and acidic residues" evidence="1">
    <location>
        <begin position="201"/>
        <end position="219"/>
    </location>
</feature>
<feature type="domain" description="BTB" evidence="2">
    <location>
        <begin position="15"/>
        <end position="86"/>
    </location>
</feature>
<sequence>MAPENNPNKRAMLDFDAYITVLVGKEEKSYMVHEGVITNHSRFFRAACSGQFKEAQERVVCLPETDPKLFSAYLQHVYTDRVVIMAPEEAAADKAGTSQYIKLSELYVLADKLDDLRLRNDIVDCTIQLEAAVKTLPSPAAIRIAYEEVPESCLLRKLMRDFYTCKAHGKWLQKSRSKLPADFIFGVACSVREGPSPRTRPRCEYHEHSDEHPKCSEEE</sequence>
<dbReference type="AlphaFoldDB" id="A0A9Q8UQY3"/>
<dbReference type="Pfam" id="PF00651">
    <property type="entry name" value="BTB"/>
    <property type="match status" value="1"/>
</dbReference>
<dbReference type="PROSITE" id="PS50097">
    <property type="entry name" value="BTB"/>
    <property type="match status" value="1"/>
</dbReference>
<organism evidence="3 4">
    <name type="scientific">Passalora fulva</name>
    <name type="common">Tomato leaf mold</name>
    <name type="synonym">Cladosporium fulvum</name>
    <dbReference type="NCBI Taxonomy" id="5499"/>
    <lineage>
        <taxon>Eukaryota</taxon>
        <taxon>Fungi</taxon>
        <taxon>Dikarya</taxon>
        <taxon>Ascomycota</taxon>
        <taxon>Pezizomycotina</taxon>
        <taxon>Dothideomycetes</taxon>
        <taxon>Dothideomycetidae</taxon>
        <taxon>Mycosphaerellales</taxon>
        <taxon>Mycosphaerellaceae</taxon>
        <taxon>Fulvia</taxon>
    </lineage>
</organism>
<dbReference type="Proteomes" id="UP000756132">
    <property type="component" value="Chromosome 6"/>
</dbReference>
<evidence type="ECO:0000256" key="1">
    <source>
        <dbReference type="SAM" id="MobiDB-lite"/>
    </source>
</evidence>
<dbReference type="PANTHER" id="PTHR47843:SF2">
    <property type="entry name" value="BTB DOMAIN-CONTAINING PROTEIN"/>
    <property type="match status" value="1"/>
</dbReference>